<evidence type="ECO:0000313" key="2">
    <source>
        <dbReference type="EMBL" id="CEM11576.1"/>
    </source>
</evidence>
<keyword evidence="1" id="KW-0812">Transmembrane</keyword>
<name>A0A0G4FEF2_9ALVE</name>
<accession>A0A0G4FEF2</accession>
<reference evidence="2" key="1">
    <citation type="submission" date="2014-11" db="EMBL/GenBank/DDBJ databases">
        <authorList>
            <person name="Otto D Thomas"/>
            <person name="Naeem Raeece"/>
        </authorList>
    </citation>
    <scope>NUCLEOTIDE SEQUENCE</scope>
</reference>
<dbReference type="Pfam" id="PF11735">
    <property type="entry name" value="CAP59_mtransfer"/>
    <property type="match status" value="1"/>
</dbReference>
<dbReference type="AlphaFoldDB" id="A0A0G4FEF2"/>
<keyword evidence="1" id="KW-0472">Membrane</keyword>
<feature type="transmembrane region" description="Helical" evidence="1">
    <location>
        <begin position="418"/>
        <end position="438"/>
    </location>
</feature>
<gene>
    <name evidence="2" type="ORF">Cvel_16587</name>
</gene>
<dbReference type="InterPro" id="IPR021047">
    <property type="entry name" value="Mannosyltransferase_CMT1"/>
</dbReference>
<sequence length="459" mass="52478">MRRRTVFFLILVGWASVSAILSFVWIHTSGLGGTPETAGLHGRTVFVGVNYYESEEILPQSLSSLLGLVRVLGDRGARVFISVYESGSRDKTKEILADFDRELGSRGIERSVVLDEEPGWWHLWRQRRNETANETYTHARVRFLAHYREHVLAPLKSGNVTADFVLFLNDVLFNPEDAERLLLTDSFDWDAVCAMDFNAAFYDTWVSRDINGQILTAYFPFVEEAEAQARLRRGEAFEVLSCWNGMLAFKAHFFVFSAKKRDELPGAFPSNNQPSQLGKEEGGPLSFRAYTVSEPRLIHPEYVWDTRHPASECFLIFKDLRILKPSARVVINPRVNVAYSTGVLLYRRWLGSLVDWLCDLVLVLDPVPRKSPTEVGSGFESLKVEEGAYRPAVFRQWARWMPWFWRKILQYMEALKRFGLMVGLAVCVVIVIALFAAARKRGQENQNSNRRSNLLEVDP</sequence>
<dbReference type="EMBL" id="CDMZ01000313">
    <property type="protein sequence ID" value="CEM11576.1"/>
    <property type="molecule type" value="Genomic_DNA"/>
</dbReference>
<keyword evidence="1" id="KW-1133">Transmembrane helix</keyword>
<dbReference type="VEuPathDB" id="CryptoDB:Cvel_16587"/>
<evidence type="ECO:0008006" key="3">
    <source>
        <dbReference type="Google" id="ProtNLM"/>
    </source>
</evidence>
<organism evidence="2">
    <name type="scientific">Chromera velia CCMP2878</name>
    <dbReference type="NCBI Taxonomy" id="1169474"/>
    <lineage>
        <taxon>Eukaryota</taxon>
        <taxon>Sar</taxon>
        <taxon>Alveolata</taxon>
        <taxon>Colpodellida</taxon>
        <taxon>Chromeraceae</taxon>
        <taxon>Chromera</taxon>
    </lineage>
</organism>
<dbReference type="PANTHER" id="PTHR34144">
    <property type="entry name" value="CHROMOSOME 8, WHOLE GENOME SHOTGUN SEQUENCE"/>
    <property type="match status" value="1"/>
</dbReference>
<protein>
    <recommendedName>
        <fullName evidence="3">Glycosyltransferase family 69 protein</fullName>
    </recommendedName>
</protein>
<evidence type="ECO:0000256" key="1">
    <source>
        <dbReference type="SAM" id="Phobius"/>
    </source>
</evidence>
<proteinExistence type="predicted"/>
<dbReference type="PANTHER" id="PTHR34144:SF7">
    <property type="entry name" value="EXPORT PROTEIN (CAP59), PUTATIVE (AFU_ORTHOLOGUE AFUA_7G05020)-RELATED"/>
    <property type="match status" value="1"/>
</dbReference>